<dbReference type="InterPro" id="IPR002035">
    <property type="entry name" value="VWF_A"/>
</dbReference>
<keyword evidence="4" id="KW-1185">Reference proteome</keyword>
<sequence precursor="true">MRSIALSAGLGTLLLSPVALAQNPNSGITNTGQQLTVEISCDDVLNEGATSFTVDACATLGPAADLNVNVLFVVDLSGSMGQNIPGGGLGDANGDGINNQRIDAAIEGLVSLAESLGSNDNVDLGIVAFGVSAATCDLDPAAGTQVWISPPDLGTPNQFETVLRSMDSNGIVGQFTPLDVGPLTNYQAAINVAAGAFALQAPGEVNLMFFISDGQPNGAGSTSVNFLENLANNVLVNQYGVRINTFGIGPGDLCAPGQILDRLAEVSGGTCTNVADPGDLTTVLPNAGSTSIESIVVSVNGNQVLTANGPEALELCLNDVEILQELDLLGINVVEATATAADGTQVTATKQVTKTMCQLFVGLAAKNKLLFQNDTDKLLVQPLVTFNVTESVVPTFQIPAVPELAGLDVYFQVAMHNEAAFPTNAVQMSNGVRVTLGGSSEAYGNAAGIFSWFDGSAGLGDSFEVRFDVVGM</sequence>
<feature type="signal peptide" evidence="1">
    <location>
        <begin position="1"/>
        <end position="21"/>
    </location>
</feature>
<evidence type="ECO:0000313" key="4">
    <source>
        <dbReference type="Proteomes" id="UP000319342"/>
    </source>
</evidence>
<dbReference type="AlphaFoldDB" id="A0A518D3K5"/>
<dbReference type="SMART" id="SM00327">
    <property type="entry name" value="VWA"/>
    <property type="match status" value="1"/>
</dbReference>
<accession>A0A518D3K5</accession>
<evidence type="ECO:0000259" key="2">
    <source>
        <dbReference type="PROSITE" id="PS50234"/>
    </source>
</evidence>
<dbReference type="Gene3D" id="3.40.50.410">
    <property type="entry name" value="von Willebrand factor, type A domain"/>
    <property type="match status" value="1"/>
</dbReference>
<dbReference type="OrthoDB" id="9784383at2"/>
<keyword evidence="1" id="KW-0732">Signal</keyword>
<evidence type="ECO:0000313" key="3">
    <source>
        <dbReference type="EMBL" id="QDU86056.1"/>
    </source>
</evidence>
<evidence type="ECO:0000256" key="1">
    <source>
        <dbReference type="SAM" id="SignalP"/>
    </source>
</evidence>
<dbReference type="RefSeq" id="WP_145190592.1">
    <property type="nucleotide sequence ID" value="NZ_CP036290.1"/>
</dbReference>
<name>A0A518D3K5_9BACT</name>
<gene>
    <name evidence="3" type="ORF">Pla163_32050</name>
</gene>
<dbReference type="InterPro" id="IPR036465">
    <property type="entry name" value="vWFA_dom_sf"/>
</dbReference>
<dbReference type="SUPFAM" id="SSF53300">
    <property type="entry name" value="vWA-like"/>
    <property type="match status" value="1"/>
</dbReference>
<dbReference type="Proteomes" id="UP000319342">
    <property type="component" value="Chromosome"/>
</dbReference>
<dbReference type="PROSITE" id="PS50234">
    <property type="entry name" value="VWFA"/>
    <property type="match status" value="1"/>
</dbReference>
<organism evidence="3 4">
    <name type="scientific">Rohdeia mirabilis</name>
    <dbReference type="NCBI Taxonomy" id="2528008"/>
    <lineage>
        <taxon>Bacteria</taxon>
        <taxon>Pseudomonadati</taxon>
        <taxon>Planctomycetota</taxon>
        <taxon>Planctomycetia</taxon>
        <taxon>Planctomycetia incertae sedis</taxon>
        <taxon>Rohdeia</taxon>
    </lineage>
</organism>
<feature type="domain" description="VWFA" evidence="2">
    <location>
        <begin position="69"/>
        <end position="295"/>
    </location>
</feature>
<protein>
    <submittedName>
        <fullName evidence="3">von Willebrand factor type A domain protein</fullName>
    </submittedName>
</protein>
<feature type="chain" id="PRO_5021930743" evidence="1">
    <location>
        <begin position="22"/>
        <end position="472"/>
    </location>
</feature>
<dbReference type="EMBL" id="CP036290">
    <property type="protein sequence ID" value="QDU86056.1"/>
    <property type="molecule type" value="Genomic_DNA"/>
</dbReference>
<proteinExistence type="predicted"/>
<reference evidence="3 4" key="1">
    <citation type="submission" date="2019-02" db="EMBL/GenBank/DDBJ databases">
        <title>Deep-cultivation of Planctomycetes and their phenomic and genomic characterization uncovers novel biology.</title>
        <authorList>
            <person name="Wiegand S."/>
            <person name="Jogler M."/>
            <person name="Boedeker C."/>
            <person name="Pinto D."/>
            <person name="Vollmers J."/>
            <person name="Rivas-Marin E."/>
            <person name="Kohn T."/>
            <person name="Peeters S.H."/>
            <person name="Heuer A."/>
            <person name="Rast P."/>
            <person name="Oberbeckmann S."/>
            <person name="Bunk B."/>
            <person name="Jeske O."/>
            <person name="Meyerdierks A."/>
            <person name="Storesund J.E."/>
            <person name="Kallscheuer N."/>
            <person name="Luecker S."/>
            <person name="Lage O.M."/>
            <person name="Pohl T."/>
            <person name="Merkel B.J."/>
            <person name="Hornburger P."/>
            <person name="Mueller R.-W."/>
            <person name="Bruemmer F."/>
            <person name="Labrenz M."/>
            <person name="Spormann A.M."/>
            <person name="Op den Camp H."/>
            <person name="Overmann J."/>
            <person name="Amann R."/>
            <person name="Jetten M.S.M."/>
            <person name="Mascher T."/>
            <person name="Medema M.H."/>
            <person name="Devos D.P."/>
            <person name="Kaster A.-K."/>
            <person name="Ovreas L."/>
            <person name="Rohde M."/>
            <person name="Galperin M.Y."/>
            <person name="Jogler C."/>
        </authorList>
    </citation>
    <scope>NUCLEOTIDE SEQUENCE [LARGE SCALE GENOMIC DNA]</scope>
    <source>
        <strain evidence="3 4">Pla163</strain>
    </source>
</reference>
<dbReference type="CDD" id="cd00198">
    <property type="entry name" value="vWFA"/>
    <property type="match status" value="1"/>
</dbReference>